<keyword evidence="5 8" id="KW-1133">Transmembrane helix</keyword>
<accession>A0A9D1WLY7</accession>
<organism evidence="9 10">
    <name type="scientific">Candidatus Blautia gallistercoris</name>
    <dbReference type="NCBI Taxonomy" id="2838490"/>
    <lineage>
        <taxon>Bacteria</taxon>
        <taxon>Bacillati</taxon>
        <taxon>Bacillota</taxon>
        <taxon>Clostridia</taxon>
        <taxon>Lachnospirales</taxon>
        <taxon>Lachnospiraceae</taxon>
        <taxon>Blautia</taxon>
    </lineage>
</organism>
<evidence type="ECO:0000256" key="8">
    <source>
        <dbReference type="SAM" id="Phobius"/>
    </source>
</evidence>
<feature type="transmembrane region" description="Helical" evidence="8">
    <location>
        <begin position="500"/>
        <end position="517"/>
    </location>
</feature>
<keyword evidence="3 7" id="KW-1003">Cell membrane</keyword>
<dbReference type="PANTHER" id="PTHR13285">
    <property type="entry name" value="ACYLTRANSFERASE"/>
    <property type="match status" value="1"/>
</dbReference>
<dbReference type="PIRSF" id="PIRSF500217">
    <property type="entry name" value="AlgI"/>
    <property type="match status" value="1"/>
</dbReference>
<dbReference type="PANTHER" id="PTHR13285:SF18">
    <property type="entry name" value="PROTEIN-CYSTEINE N-PALMITOYLTRANSFERASE RASP"/>
    <property type="match status" value="1"/>
</dbReference>
<feature type="transmembrane region" description="Helical" evidence="8">
    <location>
        <begin position="97"/>
        <end position="116"/>
    </location>
</feature>
<reference evidence="9" key="2">
    <citation type="submission" date="2021-04" db="EMBL/GenBank/DDBJ databases">
        <authorList>
            <person name="Gilroy R."/>
        </authorList>
    </citation>
    <scope>NUCLEOTIDE SEQUENCE</scope>
    <source>
        <strain evidence="9">ChiSjej1B19-8411</strain>
    </source>
</reference>
<dbReference type="Proteomes" id="UP000886817">
    <property type="component" value="Unassembled WGS sequence"/>
</dbReference>
<comment type="caution">
    <text evidence="9">The sequence shown here is derived from an EMBL/GenBank/DDBJ whole genome shotgun (WGS) entry which is preliminary data.</text>
</comment>
<evidence type="ECO:0000256" key="3">
    <source>
        <dbReference type="ARBA" id="ARBA00022475"/>
    </source>
</evidence>
<evidence type="ECO:0000256" key="7">
    <source>
        <dbReference type="PIRNR" id="PIRNR016636"/>
    </source>
</evidence>
<dbReference type="Pfam" id="PF03062">
    <property type="entry name" value="MBOAT"/>
    <property type="match status" value="1"/>
</dbReference>
<proteinExistence type="inferred from homology"/>
<evidence type="ECO:0000256" key="2">
    <source>
        <dbReference type="ARBA" id="ARBA00010323"/>
    </source>
</evidence>
<feature type="transmembrane region" description="Helical" evidence="8">
    <location>
        <begin position="35"/>
        <end position="65"/>
    </location>
</feature>
<evidence type="ECO:0000313" key="9">
    <source>
        <dbReference type="EMBL" id="HIX60557.1"/>
    </source>
</evidence>
<feature type="transmembrane region" description="Helical" evidence="8">
    <location>
        <begin position="337"/>
        <end position="356"/>
    </location>
</feature>
<name>A0A9D1WLY7_9FIRM</name>
<evidence type="ECO:0000256" key="4">
    <source>
        <dbReference type="ARBA" id="ARBA00022692"/>
    </source>
</evidence>
<keyword evidence="6 7" id="KW-0472">Membrane</keyword>
<evidence type="ECO:0000256" key="1">
    <source>
        <dbReference type="ARBA" id="ARBA00004651"/>
    </source>
</evidence>
<dbReference type="AlphaFoldDB" id="A0A9D1WLY7"/>
<reference evidence="9" key="1">
    <citation type="journal article" date="2021" name="PeerJ">
        <title>Extensive microbial diversity within the chicken gut microbiome revealed by metagenomics and culture.</title>
        <authorList>
            <person name="Gilroy R."/>
            <person name="Ravi A."/>
            <person name="Getino M."/>
            <person name="Pursley I."/>
            <person name="Horton D.L."/>
            <person name="Alikhan N.F."/>
            <person name="Baker D."/>
            <person name="Gharbi K."/>
            <person name="Hall N."/>
            <person name="Watson M."/>
            <person name="Adriaenssens E.M."/>
            <person name="Foster-Nyarko E."/>
            <person name="Jarju S."/>
            <person name="Secka A."/>
            <person name="Antonio M."/>
            <person name="Oren A."/>
            <person name="Chaudhuri R.R."/>
            <person name="La Ragione R."/>
            <person name="Hildebrand F."/>
            <person name="Pallen M.J."/>
        </authorList>
    </citation>
    <scope>NUCLEOTIDE SEQUENCE</scope>
    <source>
        <strain evidence="9">ChiSjej1B19-8411</strain>
    </source>
</reference>
<sequence>MAYHTNVYLFLFLPAALVTYQLAPRKRRWMVLLGYSYLFFFVFSKKLILCLIGTTLLIHYVGIWLSQLKQSCRREQSEHQDIEKAAIRRKYRKWERCMLAGGILALLAVLAYLKYYNFFAQNMNVMLEEAGKQAVLPVRSLVLPIGISFYTLQAIGYMADVYWEKIPAELHLGKLALFLGFFPQLMEGPICRYSDTADALMMGEPISDKNLTQGCMRILWGLFKKMIIADRLSVLVGGVFDHYESYGGIVVAVAAAAYTVQLYMEFSGCMDIVLGSGKIFGICLPENFRQPFVSRNPAEFWRRWHITLGTWLKTYIFYPVSVSGAVKKWNQFGRKHLGKYGTRIGTTILVLFPVWLGNGLWHGARWSYLFYGMYYFVLLVLSTAVEPVRNRLVKVFQIREDAWYWRGLQIGKTWIIILVGEMFFRANGLKAGIHMFLSIFRQMELEKLWDGTLLGFGLDRGDFLVILAGCVIVGMVGKYKEKNKTGLSEKVERLPLPGRWLVYYSLLLAVVTLGAYGEGYQQVDLIYAGF</sequence>
<evidence type="ECO:0000256" key="6">
    <source>
        <dbReference type="ARBA" id="ARBA00023136"/>
    </source>
</evidence>
<feature type="transmembrane region" description="Helical" evidence="8">
    <location>
        <begin position="460"/>
        <end position="479"/>
    </location>
</feature>
<keyword evidence="4 8" id="KW-0812">Transmembrane</keyword>
<feature type="transmembrane region" description="Helical" evidence="8">
    <location>
        <begin position="368"/>
        <end position="385"/>
    </location>
</feature>
<evidence type="ECO:0000256" key="5">
    <source>
        <dbReference type="ARBA" id="ARBA00022989"/>
    </source>
</evidence>
<dbReference type="InterPro" id="IPR028362">
    <property type="entry name" value="AlgI"/>
</dbReference>
<feature type="transmembrane region" description="Helical" evidence="8">
    <location>
        <begin position="7"/>
        <end position="23"/>
    </location>
</feature>
<evidence type="ECO:0000313" key="10">
    <source>
        <dbReference type="Proteomes" id="UP000886817"/>
    </source>
</evidence>
<protein>
    <submittedName>
        <fullName evidence="9">MBOAT family protein</fullName>
    </submittedName>
</protein>
<dbReference type="EMBL" id="DXEX01000271">
    <property type="protein sequence ID" value="HIX60557.1"/>
    <property type="molecule type" value="Genomic_DNA"/>
</dbReference>
<feature type="transmembrane region" description="Helical" evidence="8">
    <location>
        <begin position="136"/>
        <end position="159"/>
    </location>
</feature>
<gene>
    <name evidence="9" type="ORF">IAA45_12725</name>
</gene>
<comment type="subcellular location">
    <subcellularLocation>
        <location evidence="1">Cell membrane</location>
        <topology evidence="1">Multi-pass membrane protein</topology>
    </subcellularLocation>
</comment>
<dbReference type="InterPro" id="IPR004299">
    <property type="entry name" value="MBOAT_fam"/>
</dbReference>
<dbReference type="GO" id="GO:0042121">
    <property type="term" value="P:alginic acid biosynthetic process"/>
    <property type="evidence" value="ECO:0007669"/>
    <property type="project" value="InterPro"/>
</dbReference>
<keyword evidence="7" id="KW-0808">Transferase</keyword>
<dbReference type="GO" id="GO:0005886">
    <property type="term" value="C:plasma membrane"/>
    <property type="evidence" value="ECO:0007669"/>
    <property type="project" value="UniProtKB-SubCell"/>
</dbReference>
<dbReference type="InterPro" id="IPR024194">
    <property type="entry name" value="Ac/AlaTfrase_AlgI/DltB"/>
</dbReference>
<keyword evidence="7" id="KW-0012">Acyltransferase</keyword>
<dbReference type="GO" id="GO:0016746">
    <property type="term" value="F:acyltransferase activity"/>
    <property type="evidence" value="ECO:0007669"/>
    <property type="project" value="UniProtKB-KW"/>
</dbReference>
<comment type="similarity">
    <text evidence="2 7">Belongs to the membrane-bound acyltransferase family.</text>
</comment>
<dbReference type="PIRSF" id="PIRSF016636">
    <property type="entry name" value="AlgI_DltB"/>
    <property type="match status" value="1"/>
</dbReference>
<dbReference type="InterPro" id="IPR051085">
    <property type="entry name" value="MB_O-acyltransferase"/>
</dbReference>